<dbReference type="RefSeq" id="WP_052206383.1">
    <property type="nucleotide sequence ID" value="NZ_BAAAGW010000002.1"/>
</dbReference>
<sequence>MTSTTLSEFRANQSLYIASAQREPVEILSRGAIRRAVLVSPELFDRAMEALEDKMDLAEARSVDLDDLVSHEDLMEELGFNSNA</sequence>
<dbReference type="EMBL" id="CP012342">
    <property type="protein sequence ID" value="AKV59850.1"/>
    <property type="molecule type" value="Genomic_DNA"/>
</dbReference>
<evidence type="ECO:0000313" key="3">
    <source>
        <dbReference type="EMBL" id="AKV59850.1"/>
    </source>
</evidence>
<comment type="function">
    <text evidence="2">Antitoxin component of a type II toxin-antitoxin (TA) system.</text>
</comment>
<gene>
    <name evidence="3" type="ORF">AK829_04690</name>
</gene>
<evidence type="ECO:0000256" key="2">
    <source>
        <dbReference type="RuleBase" id="RU362080"/>
    </source>
</evidence>
<dbReference type="Pfam" id="PF02604">
    <property type="entry name" value="PhdYeFM_antitox"/>
    <property type="match status" value="1"/>
</dbReference>
<dbReference type="Proteomes" id="UP000060016">
    <property type="component" value="Chromosome"/>
</dbReference>
<dbReference type="InterPro" id="IPR006442">
    <property type="entry name" value="Antitoxin_Phd/YefM"/>
</dbReference>
<evidence type="ECO:0000256" key="1">
    <source>
        <dbReference type="ARBA" id="ARBA00009981"/>
    </source>
</evidence>
<dbReference type="KEGG" id="crie:AK829_04690"/>
<evidence type="ECO:0000313" key="4">
    <source>
        <dbReference type="Proteomes" id="UP000060016"/>
    </source>
</evidence>
<keyword evidence="4" id="KW-1185">Reference proteome</keyword>
<reference evidence="3 4" key="1">
    <citation type="submission" date="2015-08" db="EMBL/GenBank/DDBJ databases">
        <authorList>
            <person name="Babu N.S."/>
            <person name="Beckwith C.J."/>
            <person name="Beseler K.G."/>
            <person name="Brison A."/>
            <person name="Carone J.V."/>
            <person name="Caskin T.P."/>
            <person name="Diamond M."/>
            <person name="Durham M.E."/>
            <person name="Foxe J.M."/>
            <person name="Go M."/>
            <person name="Henderson B.A."/>
            <person name="Jones I.B."/>
            <person name="McGettigan J.A."/>
            <person name="Micheletti S.J."/>
            <person name="Nasrallah M.E."/>
            <person name="Ortiz D."/>
            <person name="Piller C.R."/>
            <person name="Privatt S.R."/>
            <person name="Schneider S.L."/>
            <person name="Sharp S."/>
            <person name="Smith T.C."/>
            <person name="Stanton J.D."/>
            <person name="Ullery H.E."/>
            <person name="Wilson R.J."/>
            <person name="Serrano M.G."/>
            <person name="Buck G."/>
            <person name="Lee V."/>
            <person name="Wang Y."/>
            <person name="Carvalho R."/>
            <person name="Voegtly L."/>
            <person name="Shi R."/>
            <person name="Duckworth R."/>
            <person name="Johnson A."/>
            <person name="Loviza R."/>
            <person name="Walstead R."/>
            <person name="Shah Z."/>
            <person name="Kiflezghi M."/>
            <person name="Wade K."/>
            <person name="Ball S.L."/>
            <person name="Bradley K.W."/>
            <person name="Asai D.J."/>
            <person name="Bowman C.A."/>
            <person name="Russell D.A."/>
            <person name="Pope W.H."/>
            <person name="Jacobs-Sera D."/>
            <person name="Hendrix R.W."/>
            <person name="Hatfull G.F."/>
        </authorList>
    </citation>
    <scope>NUCLEOTIDE SEQUENCE [LARGE SCALE GENOMIC DNA]</scope>
    <source>
        <strain evidence="3 4">PUDD_83A45</strain>
    </source>
</reference>
<dbReference type="AlphaFoldDB" id="A0A0K1REJ2"/>
<protein>
    <recommendedName>
        <fullName evidence="2">Antitoxin</fullName>
    </recommendedName>
</protein>
<dbReference type="PATRIC" id="fig|156976.3.peg.931"/>
<comment type="similarity">
    <text evidence="1 2">Belongs to the phD/YefM antitoxin family.</text>
</comment>
<proteinExistence type="inferred from homology"/>
<dbReference type="InterPro" id="IPR036165">
    <property type="entry name" value="YefM-like_sf"/>
</dbReference>
<dbReference type="SUPFAM" id="SSF143120">
    <property type="entry name" value="YefM-like"/>
    <property type="match status" value="1"/>
</dbReference>
<accession>A0A0K1REJ2</accession>
<dbReference type="NCBIfam" id="TIGR01552">
    <property type="entry name" value="phd_fam"/>
    <property type="match status" value="1"/>
</dbReference>
<organism evidence="3 4">
    <name type="scientific">Corynebacterium riegelii</name>
    <dbReference type="NCBI Taxonomy" id="156976"/>
    <lineage>
        <taxon>Bacteria</taxon>
        <taxon>Bacillati</taxon>
        <taxon>Actinomycetota</taxon>
        <taxon>Actinomycetes</taxon>
        <taxon>Mycobacteriales</taxon>
        <taxon>Corynebacteriaceae</taxon>
        <taxon>Corynebacterium</taxon>
    </lineage>
</organism>
<name>A0A0K1REJ2_9CORY</name>
<dbReference type="STRING" id="156976.AK829_04690"/>